<protein>
    <submittedName>
        <fullName evidence="1">Uncharacterized protein</fullName>
    </submittedName>
</protein>
<organism evidence="1 2">
    <name type="scientific">Nocardioides jishulii</name>
    <dbReference type="NCBI Taxonomy" id="2575440"/>
    <lineage>
        <taxon>Bacteria</taxon>
        <taxon>Bacillati</taxon>
        <taxon>Actinomycetota</taxon>
        <taxon>Actinomycetes</taxon>
        <taxon>Propionibacteriales</taxon>
        <taxon>Nocardioidaceae</taxon>
        <taxon>Nocardioides</taxon>
    </lineage>
</organism>
<accession>A0A4U2YRI1</accession>
<evidence type="ECO:0000313" key="1">
    <source>
        <dbReference type="EMBL" id="TKI64086.1"/>
    </source>
</evidence>
<dbReference type="EMBL" id="SZPY01000001">
    <property type="protein sequence ID" value="TKI64086.1"/>
    <property type="molecule type" value="Genomic_DNA"/>
</dbReference>
<keyword evidence="2" id="KW-1185">Reference proteome</keyword>
<dbReference type="AlphaFoldDB" id="A0A4U2YRI1"/>
<proteinExistence type="predicted"/>
<reference evidence="1 2" key="1">
    <citation type="submission" date="2019-04" db="EMBL/GenBank/DDBJ databases">
        <authorList>
            <person name="Dong K."/>
        </authorList>
    </citation>
    <scope>NUCLEOTIDE SEQUENCE [LARGE SCALE GENOMIC DNA]</scope>
    <source>
        <strain evidence="2">dk3543</strain>
    </source>
</reference>
<comment type="caution">
    <text evidence="1">The sequence shown here is derived from an EMBL/GenBank/DDBJ whole genome shotgun (WGS) entry which is preliminary data.</text>
</comment>
<sequence length="72" mass="7618">MGIGGPSLEGITRGISAFSIDKFALGATRFSDRIEFGILSARAAAFLVSVGVELNVPVAGRAWADRNEHVDR</sequence>
<dbReference type="Proteomes" id="UP000307808">
    <property type="component" value="Unassembled WGS sequence"/>
</dbReference>
<gene>
    <name evidence="1" type="ORF">FC770_02635</name>
</gene>
<name>A0A4U2YRI1_9ACTN</name>
<dbReference type="RefSeq" id="WP_137064550.1">
    <property type="nucleotide sequence ID" value="NZ_CP040748.1"/>
</dbReference>
<evidence type="ECO:0000313" key="2">
    <source>
        <dbReference type="Proteomes" id="UP000307808"/>
    </source>
</evidence>